<evidence type="ECO:0000256" key="4">
    <source>
        <dbReference type="ARBA" id="ARBA00023136"/>
    </source>
</evidence>
<protein>
    <submittedName>
        <fullName evidence="6">ZIP family metal transporter</fullName>
    </submittedName>
</protein>
<evidence type="ECO:0000256" key="5">
    <source>
        <dbReference type="SAM" id="Phobius"/>
    </source>
</evidence>
<gene>
    <name evidence="6" type="ORF">B2M20_14675</name>
</gene>
<dbReference type="Pfam" id="PF02535">
    <property type="entry name" value="Zip"/>
    <property type="match status" value="1"/>
</dbReference>
<comment type="caution">
    <text evidence="6">The sequence shown here is derived from an EMBL/GenBank/DDBJ whole genome shotgun (WGS) entry which is preliminary data.</text>
</comment>
<dbReference type="STRING" id="29421.B2M20_14675"/>
<dbReference type="EMBL" id="MWPQ01000051">
    <property type="protein sequence ID" value="OPH81998.1"/>
    <property type="molecule type" value="Genomic_DNA"/>
</dbReference>
<accession>A0A1V4HVJ2</accession>
<feature type="transmembrane region" description="Helical" evidence="5">
    <location>
        <begin position="132"/>
        <end position="156"/>
    </location>
</feature>
<sequence>MTASVGIVFLAALVTAIATGLGALPFLFIKQMSRRWLGVSNGIAAGLMLGASHALIAEGSAIHASWTVAGLVIGALLVAVSSCLLQVRSDLHVGELRGAGASKAALIVAVMTLHSMAEGIGVGVSFGGDEKLATFVTGAIAIHNIAEGLAISLVLIPQGVRVWKSAAWSIFSSMPQPLFAVPAFMFVAAFEPVLPFGLGFAAGAMIWVAVGELLSDAFKDAPHSNVATSVVLGLVAMMTFQILVKS</sequence>
<dbReference type="GO" id="GO:0016020">
    <property type="term" value="C:membrane"/>
    <property type="evidence" value="ECO:0007669"/>
    <property type="project" value="UniProtKB-SubCell"/>
</dbReference>
<feature type="transmembrane region" description="Helical" evidence="5">
    <location>
        <begin position="226"/>
        <end position="244"/>
    </location>
</feature>
<comment type="subcellular location">
    <subcellularLocation>
        <location evidence="1">Membrane</location>
        <topology evidence="1">Multi-pass membrane protein</topology>
    </subcellularLocation>
</comment>
<evidence type="ECO:0000256" key="3">
    <source>
        <dbReference type="ARBA" id="ARBA00022989"/>
    </source>
</evidence>
<organism evidence="6 7">
    <name type="scientific">Nitrobacter vulgaris</name>
    <dbReference type="NCBI Taxonomy" id="29421"/>
    <lineage>
        <taxon>Bacteria</taxon>
        <taxon>Pseudomonadati</taxon>
        <taxon>Pseudomonadota</taxon>
        <taxon>Alphaproteobacteria</taxon>
        <taxon>Hyphomicrobiales</taxon>
        <taxon>Nitrobacteraceae</taxon>
        <taxon>Nitrobacter</taxon>
    </lineage>
</organism>
<dbReference type="GO" id="GO:0005385">
    <property type="term" value="F:zinc ion transmembrane transporter activity"/>
    <property type="evidence" value="ECO:0007669"/>
    <property type="project" value="TreeGrafter"/>
</dbReference>
<feature type="transmembrane region" description="Helical" evidence="5">
    <location>
        <begin position="36"/>
        <end position="56"/>
    </location>
</feature>
<dbReference type="InterPro" id="IPR003689">
    <property type="entry name" value="ZIP"/>
</dbReference>
<evidence type="ECO:0000313" key="6">
    <source>
        <dbReference type="EMBL" id="OPH81998.1"/>
    </source>
</evidence>
<keyword evidence="7" id="KW-1185">Reference proteome</keyword>
<feature type="transmembrane region" description="Helical" evidence="5">
    <location>
        <begin position="196"/>
        <end position="214"/>
    </location>
</feature>
<dbReference type="OrthoDB" id="9787346at2"/>
<keyword evidence="2 5" id="KW-0812">Transmembrane</keyword>
<dbReference type="Proteomes" id="UP000189940">
    <property type="component" value="Unassembled WGS sequence"/>
</dbReference>
<proteinExistence type="predicted"/>
<dbReference type="AlphaFoldDB" id="A0A1V4HVJ2"/>
<name>A0A1V4HVJ2_NITVU</name>
<keyword evidence="4 5" id="KW-0472">Membrane</keyword>
<evidence type="ECO:0000313" key="7">
    <source>
        <dbReference type="Proteomes" id="UP000189940"/>
    </source>
</evidence>
<reference evidence="6 7" key="1">
    <citation type="submission" date="2017-02" db="EMBL/GenBank/DDBJ databases">
        <title>Genome sequence of the nitrite-oxidizing bacterium Nitrobacter vulgaris strain Ab1.</title>
        <authorList>
            <person name="Mellbye B.L."/>
            <person name="Davis E.W."/>
            <person name="Spieck E."/>
            <person name="Chang J.H."/>
            <person name="Bottomley P.J."/>
            <person name="Sayavedra-Soto L.A."/>
        </authorList>
    </citation>
    <scope>NUCLEOTIDE SEQUENCE [LARGE SCALE GENOMIC DNA]</scope>
    <source>
        <strain evidence="6 7">Ab1</strain>
    </source>
</reference>
<keyword evidence="3 5" id="KW-1133">Transmembrane helix</keyword>
<evidence type="ECO:0000256" key="2">
    <source>
        <dbReference type="ARBA" id="ARBA00022692"/>
    </source>
</evidence>
<dbReference type="RefSeq" id="WP_079447783.1">
    <property type="nucleotide sequence ID" value="NZ_MWPQ01000051.1"/>
</dbReference>
<feature type="transmembrane region" description="Helical" evidence="5">
    <location>
        <begin position="105"/>
        <end position="126"/>
    </location>
</feature>
<feature type="transmembrane region" description="Helical" evidence="5">
    <location>
        <begin position="168"/>
        <end position="190"/>
    </location>
</feature>
<dbReference type="PANTHER" id="PTHR11040:SF70">
    <property type="entry name" value="OS05G0316100 PROTEIN"/>
    <property type="match status" value="1"/>
</dbReference>
<evidence type="ECO:0000256" key="1">
    <source>
        <dbReference type="ARBA" id="ARBA00004141"/>
    </source>
</evidence>
<feature type="transmembrane region" description="Helical" evidence="5">
    <location>
        <begin position="6"/>
        <end position="29"/>
    </location>
</feature>
<dbReference type="PANTHER" id="PTHR11040">
    <property type="entry name" value="ZINC/IRON TRANSPORTER"/>
    <property type="match status" value="1"/>
</dbReference>
<feature type="transmembrane region" description="Helical" evidence="5">
    <location>
        <begin position="62"/>
        <end position="85"/>
    </location>
</feature>